<organism evidence="12 13">
    <name type="scientific">Leptotrombidium deliense</name>
    <dbReference type="NCBI Taxonomy" id="299467"/>
    <lineage>
        <taxon>Eukaryota</taxon>
        <taxon>Metazoa</taxon>
        <taxon>Ecdysozoa</taxon>
        <taxon>Arthropoda</taxon>
        <taxon>Chelicerata</taxon>
        <taxon>Arachnida</taxon>
        <taxon>Acari</taxon>
        <taxon>Acariformes</taxon>
        <taxon>Trombidiformes</taxon>
        <taxon>Prostigmata</taxon>
        <taxon>Anystina</taxon>
        <taxon>Parasitengona</taxon>
        <taxon>Trombiculoidea</taxon>
        <taxon>Trombiculidae</taxon>
        <taxon>Leptotrombidium</taxon>
    </lineage>
</organism>
<dbReference type="Pfam" id="PF00001">
    <property type="entry name" value="7tm_1"/>
    <property type="match status" value="1"/>
</dbReference>
<dbReference type="PANTHER" id="PTHR24249">
    <property type="entry name" value="HISTAMINE RECEPTOR-RELATED G-PROTEIN COUPLED RECEPTOR"/>
    <property type="match status" value="1"/>
</dbReference>
<dbReference type="InterPro" id="IPR017452">
    <property type="entry name" value="GPCR_Rhodpsn_7TM"/>
</dbReference>
<keyword evidence="5 10" id="KW-1133">Transmembrane helix</keyword>
<evidence type="ECO:0000256" key="5">
    <source>
        <dbReference type="ARBA" id="ARBA00022989"/>
    </source>
</evidence>
<dbReference type="STRING" id="299467.A0A443SKH0"/>
<dbReference type="GO" id="GO:0004930">
    <property type="term" value="F:G protein-coupled receptor activity"/>
    <property type="evidence" value="ECO:0007669"/>
    <property type="project" value="UniProtKB-KW"/>
</dbReference>
<dbReference type="VEuPathDB" id="VectorBase:LDEU004017"/>
<evidence type="ECO:0000256" key="10">
    <source>
        <dbReference type="SAM" id="Phobius"/>
    </source>
</evidence>
<dbReference type="PROSITE" id="PS50262">
    <property type="entry name" value="G_PROTEIN_RECEP_F1_2"/>
    <property type="match status" value="1"/>
</dbReference>
<evidence type="ECO:0000256" key="3">
    <source>
        <dbReference type="ARBA" id="ARBA00022475"/>
    </source>
</evidence>
<dbReference type="Gene3D" id="1.20.1070.10">
    <property type="entry name" value="Rhodopsin 7-helix transmembrane proteins"/>
    <property type="match status" value="1"/>
</dbReference>
<sequence length="383" mass="43581">MLVHLASINIAFCALILTNTSFYFVQHAFTKSSAIFETQGYFWAVLPLILTWTVCGLTCDRYLAVCAPLHYSRTVTRKRVNVSLIALWICSLSLCSLPFFGICSYTYSDPRFTSSLHCETCDDKNFIVQTSFVVIYVTITVIAPITFIFACNLQTLLIARHHRHRITSAIYEVTLRVQATVTHQRNNQYLTKAKHRNDLFTVSQLIIIAFNVPFHLIFAVESLSNQTVNSTVVSIVTVLLTFTPSMNGYVYGVKSKLLKETFKRLLQRYLYKKQATLEIDRRLSLRSQPSSKTISNVKYLLSMSALNCNDTSQTTRRSSAPNILAWPSSPICDSKELLRFNLVRRQSLIVQDDRIQQQLSPLFVATDNNAKLAETRLTTINEN</sequence>
<protein>
    <submittedName>
        <fullName evidence="12">Olfactory receptor 2T34-like protein</fullName>
    </submittedName>
</protein>
<comment type="subcellular location">
    <subcellularLocation>
        <location evidence="1">Cell membrane</location>
        <topology evidence="1">Multi-pass membrane protein</topology>
    </subcellularLocation>
</comment>
<evidence type="ECO:0000259" key="11">
    <source>
        <dbReference type="PROSITE" id="PS50262"/>
    </source>
</evidence>
<name>A0A443SKH0_9ACAR</name>
<evidence type="ECO:0000256" key="1">
    <source>
        <dbReference type="ARBA" id="ARBA00004651"/>
    </source>
</evidence>
<feature type="transmembrane region" description="Helical" evidence="10">
    <location>
        <begin position="84"/>
        <end position="107"/>
    </location>
</feature>
<dbReference type="InterPro" id="IPR050569">
    <property type="entry name" value="TAAR"/>
</dbReference>
<evidence type="ECO:0000256" key="4">
    <source>
        <dbReference type="ARBA" id="ARBA00022692"/>
    </source>
</evidence>
<dbReference type="OrthoDB" id="6159456at2759"/>
<keyword evidence="13" id="KW-1185">Reference proteome</keyword>
<comment type="caution">
    <text evidence="12">The sequence shown here is derived from an EMBL/GenBank/DDBJ whole genome shotgun (WGS) entry which is preliminary data.</text>
</comment>
<feature type="domain" description="G-protein coupled receptors family 1 profile" evidence="11">
    <location>
        <begin position="1"/>
        <end position="251"/>
    </location>
</feature>
<keyword evidence="7 10" id="KW-0472">Membrane</keyword>
<feature type="transmembrane region" description="Helical" evidence="10">
    <location>
        <begin position="199"/>
        <end position="220"/>
    </location>
</feature>
<reference evidence="12 13" key="1">
    <citation type="journal article" date="2018" name="Gigascience">
        <title>Genomes of trombidid mites reveal novel predicted allergens and laterally-transferred genes associated with secondary metabolism.</title>
        <authorList>
            <person name="Dong X."/>
            <person name="Chaisiri K."/>
            <person name="Xia D."/>
            <person name="Armstrong S.D."/>
            <person name="Fang Y."/>
            <person name="Donnelly M.J."/>
            <person name="Kadowaki T."/>
            <person name="McGarry J.W."/>
            <person name="Darby A.C."/>
            <person name="Makepeace B.L."/>
        </authorList>
    </citation>
    <scope>NUCLEOTIDE SEQUENCE [LARGE SCALE GENOMIC DNA]</scope>
    <source>
        <strain evidence="12">UoL-UT</strain>
    </source>
</reference>
<evidence type="ECO:0000256" key="7">
    <source>
        <dbReference type="ARBA" id="ARBA00023136"/>
    </source>
</evidence>
<evidence type="ECO:0000256" key="9">
    <source>
        <dbReference type="ARBA" id="ARBA00023224"/>
    </source>
</evidence>
<dbReference type="PANTHER" id="PTHR24249:SF372">
    <property type="entry name" value="G-PROTEIN COUPLED RECEPTORS FAMILY 1 PROFILE DOMAIN-CONTAINING PROTEIN"/>
    <property type="match status" value="1"/>
</dbReference>
<keyword evidence="3" id="KW-1003">Cell membrane</keyword>
<feature type="transmembrane region" description="Helical" evidence="10">
    <location>
        <begin position="7"/>
        <end position="29"/>
    </location>
</feature>
<dbReference type="GO" id="GO:0005886">
    <property type="term" value="C:plasma membrane"/>
    <property type="evidence" value="ECO:0007669"/>
    <property type="project" value="UniProtKB-SubCell"/>
</dbReference>
<gene>
    <name evidence="12" type="ORF">B4U80_02226</name>
</gene>
<evidence type="ECO:0000256" key="2">
    <source>
        <dbReference type="ARBA" id="ARBA00010663"/>
    </source>
</evidence>
<evidence type="ECO:0000256" key="6">
    <source>
        <dbReference type="ARBA" id="ARBA00023040"/>
    </source>
</evidence>
<dbReference type="SUPFAM" id="SSF81321">
    <property type="entry name" value="Family A G protein-coupled receptor-like"/>
    <property type="match status" value="1"/>
</dbReference>
<proteinExistence type="inferred from homology"/>
<evidence type="ECO:0000256" key="8">
    <source>
        <dbReference type="ARBA" id="ARBA00023170"/>
    </source>
</evidence>
<accession>A0A443SKH0</accession>
<dbReference type="CDD" id="cd00637">
    <property type="entry name" value="7tm_classA_rhodopsin-like"/>
    <property type="match status" value="1"/>
</dbReference>
<comment type="similarity">
    <text evidence="2">Belongs to the G-protein coupled receptor 1 family.</text>
</comment>
<dbReference type="EMBL" id="NCKV01001624">
    <property type="protein sequence ID" value="RWS28020.1"/>
    <property type="molecule type" value="Genomic_DNA"/>
</dbReference>
<dbReference type="InterPro" id="IPR000276">
    <property type="entry name" value="GPCR_Rhodpsn"/>
</dbReference>
<keyword evidence="9" id="KW-0807">Transducer</keyword>
<feature type="transmembrane region" description="Helical" evidence="10">
    <location>
        <begin position="133"/>
        <end position="159"/>
    </location>
</feature>
<evidence type="ECO:0000313" key="13">
    <source>
        <dbReference type="Proteomes" id="UP000288716"/>
    </source>
</evidence>
<keyword evidence="6" id="KW-0297">G-protein coupled receptor</keyword>
<feature type="transmembrane region" description="Helical" evidence="10">
    <location>
        <begin position="232"/>
        <end position="253"/>
    </location>
</feature>
<dbReference type="Proteomes" id="UP000288716">
    <property type="component" value="Unassembled WGS sequence"/>
</dbReference>
<feature type="transmembrane region" description="Helical" evidence="10">
    <location>
        <begin position="41"/>
        <end position="63"/>
    </location>
</feature>
<dbReference type="AlphaFoldDB" id="A0A443SKH0"/>
<keyword evidence="8 12" id="KW-0675">Receptor</keyword>
<evidence type="ECO:0000313" key="12">
    <source>
        <dbReference type="EMBL" id="RWS28020.1"/>
    </source>
</evidence>
<keyword evidence="4 10" id="KW-0812">Transmembrane</keyword>